<accession>A0AAD3YB77</accession>
<dbReference type="Proteomes" id="UP001222932">
    <property type="component" value="Unassembled WGS sequence"/>
</dbReference>
<comment type="caution">
    <text evidence="2">The sequence shown here is derived from an EMBL/GenBank/DDBJ whole genome shotgun (WGS) entry which is preliminary data.</text>
</comment>
<feature type="compositionally biased region" description="Acidic residues" evidence="1">
    <location>
        <begin position="108"/>
        <end position="126"/>
    </location>
</feature>
<reference evidence="2" key="2">
    <citation type="submission" date="2023-06" db="EMBL/GenBank/DDBJ databases">
        <authorList>
            <person name="Kobayashi Y."/>
            <person name="Kayamori A."/>
            <person name="Aoki K."/>
            <person name="Shiwa Y."/>
            <person name="Fujita N."/>
            <person name="Sugita T."/>
            <person name="Iwasaki W."/>
            <person name="Tanaka N."/>
            <person name="Takashima M."/>
        </authorList>
    </citation>
    <scope>NUCLEOTIDE SEQUENCE</scope>
    <source>
        <strain evidence="2">HIS016</strain>
    </source>
</reference>
<keyword evidence="3" id="KW-1185">Reference proteome</keyword>
<name>A0AAD3YB77_9TREE</name>
<feature type="compositionally biased region" description="Basic and acidic residues" evidence="1">
    <location>
        <begin position="87"/>
        <end position="104"/>
    </location>
</feature>
<evidence type="ECO:0000313" key="2">
    <source>
        <dbReference type="EMBL" id="GMK56736.1"/>
    </source>
</evidence>
<evidence type="ECO:0000256" key="1">
    <source>
        <dbReference type="SAM" id="MobiDB-lite"/>
    </source>
</evidence>
<dbReference type="EMBL" id="BTCM01000003">
    <property type="protein sequence ID" value="GMK56736.1"/>
    <property type="molecule type" value="Genomic_DNA"/>
</dbReference>
<dbReference type="AlphaFoldDB" id="A0AAD3YB77"/>
<sequence>MNRPANSRIVPVLSGDETRYRRRYRVLKDIVNELSDESNLLALRVYQIQRRIYDAYMAAHGRPPPPVPVPEGAACVQNATHYPADIGKPRETANGKQRATEHEQSPSGDDEGRDVDAEIEDMMDDY</sequence>
<reference evidence="2" key="1">
    <citation type="journal article" date="2023" name="BMC Genomics">
        <title>Chromosome-level genome assemblies of Cutaneotrichosporon spp. (Trichosporonales, Basidiomycota) reveal imbalanced evolution between nucleotide sequences and chromosome synteny.</title>
        <authorList>
            <person name="Kobayashi Y."/>
            <person name="Kayamori A."/>
            <person name="Aoki K."/>
            <person name="Shiwa Y."/>
            <person name="Matsutani M."/>
            <person name="Fujita N."/>
            <person name="Sugita T."/>
            <person name="Iwasaki W."/>
            <person name="Tanaka N."/>
            <person name="Takashima M."/>
        </authorList>
    </citation>
    <scope>NUCLEOTIDE SEQUENCE</scope>
    <source>
        <strain evidence="2">HIS016</strain>
    </source>
</reference>
<organism evidence="2 3">
    <name type="scientific">Cutaneotrichosporon spelunceum</name>
    <dbReference type="NCBI Taxonomy" id="1672016"/>
    <lineage>
        <taxon>Eukaryota</taxon>
        <taxon>Fungi</taxon>
        <taxon>Dikarya</taxon>
        <taxon>Basidiomycota</taxon>
        <taxon>Agaricomycotina</taxon>
        <taxon>Tremellomycetes</taxon>
        <taxon>Trichosporonales</taxon>
        <taxon>Trichosporonaceae</taxon>
        <taxon>Cutaneotrichosporon</taxon>
    </lineage>
</organism>
<proteinExistence type="predicted"/>
<protein>
    <submittedName>
        <fullName evidence="2">Uncharacterized protein</fullName>
    </submittedName>
</protein>
<feature type="region of interest" description="Disordered" evidence="1">
    <location>
        <begin position="82"/>
        <end position="126"/>
    </location>
</feature>
<evidence type="ECO:0000313" key="3">
    <source>
        <dbReference type="Proteomes" id="UP001222932"/>
    </source>
</evidence>
<gene>
    <name evidence="2" type="ORF">CspeluHIS016_0305760</name>
</gene>